<dbReference type="SUPFAM" id="SSF50447">
    <property type="entry name" value="Translation proteins"/>
    <property type="match status" value="1"/>
</dbReference>
<dbReference type="STRING" id="5866.A0A061D7C5"/>
<dbReference type="CDD" id="cd03713">
    <property type="entry name" value="EFG_mtEFG_C"/>
    <property type="match status" value="1"/>
</dbReference>
<dbReference type="GO" id="GO:0003746">
    <property type="term" value="F:translation elongation factor activity"/>
    <property type="evidence" value="ECO:0007669"/>
    <property type="project" value="UniProtKB-UniRule"/>
</dbReference>
<dbReference type="KEGG" id="bbig:BBBOND_0210300"/>
<dbReference type="InterPro" id="IPR031157">
    <property type="entry name" value="G_TR_CS"/>
</dbReference>
<dbReference type="InterPro" id="IPR005225">
    <property type="entry name" value="Small_GTP-bd"/>
</dbReference>
<dbReference type="VEuPathDB" id="PiroplasmaDB:BBBOND_0210300"/>
<dbReference type="SUPFAM" id="SSF54980">
    <property type="entry name" value="EF-G C-terminal domain-like"/>
    <property type="match status" value="2"/>
</dbReference>
<dbReference type="InterPro" id="IPR009022">
    <property type="entry name" value="EFG_III"/>
</dbReference>
<keyword evidence="7" id="KW-0732">Signal</keyword>
<evidence type="ECO:0000256" key="7">
    <source>
        <dbReference type="SAM" id="SignalP"/>
    </source>
</evidence>
<dbReference type="InterPro" id="IPR009000">
    <property type="entry name" value="Transl_B-barrel_sf"/>
</dbReference>
<dbReference type="EMBL" id="LK391708">
    <property type="protein sequence ID" value="CDR95877.1"/>
    <property type="molecule type" value="Genomic_DNA"/>
</dbReference>
<dbReference type="InterPro" id="IPR004540">
    <property type="entry name" value="Transl_elong_EFG/EF2"/>
</dbReference>
<dbReference type="NCBIfam" id="NF009381">
    <property type="entry name" value="PRK12740.1-5"/>
    <property type="match status" value="1"/>
</dbReference>
<keyword evidence="6" id="KW-0496">Mitochondrion</keyword>
<dbReference type="InterPro" id="IPR035647">
    <property type="entry name" value="EFG_III/V"/>
</dbReference>
<dbReference type="SMART" id="SM00838">
    <property type="entry name" value="EFG_C"/>
    <property type="match status" value="1"/>
</dbReference>
<dbReference type="FunFam" id="3.40.50.300:FF:000029">
    <property type="entry name" value="Elongation factor G"/>
    <property type="match status" value="1"/>
</dbReference>
<comment type="pathway">
    <text evidence="6">Protein biosynthesis; polypeptide chain elongation.</text>
</comment>
<sequence length="828" mass="92392">MLICALLLATASYAICLHHSDHQAGFQPLNGTHRIIANIRSAAGARKAFLSPLDRSSRLNAVSNSGLGQARLTEPHGGRQRFQYIQAAPADCSDMEVPLHRYRNIGIIAHIDAGKTTTTERVLYLTGVSYKIGEVHDGIGEAIMDYMPQERERGITITAAATTCFWKGGYRKFPQHRINIIDTPGHVDFTVEVERSLRVLDGAAAVFDGVAGVEPQSETVWRQANNYQIPRIAYVNKMDRPGASFEKCVKEMEEKLGATPVPVFIPVGAAATFQGVVDVIRRKFYKFDKDKDSFDYTQAPVPDDMQEELQHYRTHMLDYAAQASEELLDKYITNGDLSEEQIRSGLRIMTLANRIAPVCAGSSLKNKNIQGFLDMIVDYLPSPCEANKMCIHANKDESVASLESNSQTNAKETKEIQVTFDTNDFNLPFAALAFKISHDTQIGTQAYIRVYRGQVNVGDVVYNPRTKKGNKVQKLLFIHSNERKHLKTAHAGDIVSLVSDFAATLISQQVGVKDVITGDTLCNERDELLLESIDFPEPVISLKVEPEDPNELERMCDVFRKFMKEDPSFRMHMKPETQETIISGMGELHLDIIVDRMRREYNLAVRTGSPQVEFKETFVKAVHAEGRYVRQSGGRGQYGHVKLYIEPLEQGEGVQFRNNITCGAIPQEFIPAVESGARQQFQEGLLAHYPVTDVRVTLLDGTFHIVDSSEFAFHTATTMAVRDAGRDAGVKLLEPIMKVNVVCPLANFGTVRGDLLRRRGQVHTIKDGFGGVKEISGTVPLQEMSGYMTELRSMSQGRGFYTMQMSHYHPVPPVVQEKIVDSSLKRTT</sequence>
<dbReference type="InterPro" id="IPR047872">
    <property type="entry name" value="EFG_IV"/>
</dbReference>
<reference evidence="10" key="1">
    <citation type="submission" date="2014-06" db="EMBL/GenBank/DDBJ databases">
        <authorList>
            <person name="Aslett M."/>
            <person name="De Silva N."/>
        </authorList>
    </citation>
    <scope>NUCLEOTIDE SEQUENCE [LARGE SCALE GENOMIC DNA]</scope>
    <source>
        <strain evidence="10">Bond</strain>
    </source>
</reference>
<dbReference type="PROSITE" id="PS51722">
    <property type="entry name" value="G_TR_2"/>
    <property type="match status" value="1"/>
</dbReference>
<dbReference type="SMART" id="SM00889">
    <property type="entry name" value="EFG_IV"/>
    <property type="match status" value="1"/>
</dbReference>
<dbReference type="InterPro" id="IPR041095">
    <property type="entry name" value="EFG_II"/>
</dbReference>
<keyword evidence="4 6" id="KW-0648">Protein biosynthesis</keyword>
<dbReference type="InterPro" id="IPR005517">
    <property type="entry name" value="Transl_elong_EFG/EF2_IV"/>
</dbReference>
<dbReference type="PANTHER" id="PTHR43261">
    <property type="entry name" value="TRANSLATION ELONGATION FACTOR G-RELATED"/>
    <property type="match status" value="1"/>
</dbReference>
<dbReference type="PRINTS" id="PR00315">
    <property type="entry name" value="ELONGATNFCT"/>
</dbReference>
<dbReference type="NCBIfam" id="TIGR00484">
    <property type="entry name" value="EF-G"/>
    <property type="match status" value="1"/>
</dbReference>
<dbReference type="FunFam" id="3.30.70.870:FF:000001">
    <property type="entry name" value="Elongation factor G"/>
    <property type="match status" value="1"/>
</dbReference>
<comment type="function">
    <text evidence="6">Mitochondrial GTPase that catalyzes the GTP-dependent ribosomal translocation step during translation elongation. During this step, the ribosome changes from the pre-translocational (PRE) to the post-translocational (POST) state as the newly formed A-site-bound peptidyl-tRNA and P-site-bound deacylated tRNA move to the P and E sites, respectively. Catalyzes the coordinated movement of the two tRNA molecules, the mRNA and conformational changes in the ribosome.</text>
</comment>
<comment type="similarity">
    <text evidence="6">Belongs to the GTP-binding elongation factor family. EF-G/EF-2 subfamily.</text>
</comment>
<keyword evidence="5 6" id="KW-0342">GTP-binding</keyword>
<dbReference type="CDD" id="cd16262">
    <property type="entry name" value="EFG_III"/>
    <property type="match status" value="1"/>
</dbReference>
<dbReference type="InterPro" id="IPR000640">
    <property type="entry name" value="EFG_V-like"/>
</dbReference>
<comment type="similarity">
    <text evidence="1">Belongs to the TRAFAC class translation factor GTPase superfamily. Classic translation factor GTPase family. EF-G/EF-2 subfamily.</text>
</comment>
<evidence type="ECO:0000256" key="2">
    <source>
        <dbReference type="ARBA" id="ARBA00022741"/>
    </source>
</evidence>
<dbReference type="SUPFAM" id="SSF54211">
    <property type="entry name" value="Ribosomal protein S5 domain 2-like"/>
    <property type="match status" value="1"/>
</dbReference>
<evidence type="ECO:0000256" key="1">
    <source>
        <dbReference type="ARBA" id="ARBA00005870"/>
    </source>
</evidence>
<name>A0A061D7C5_BABBI</name>
<keyword evidence="3 6" id="KW-0251">Elongation factor</keyword>
<dbReference type="Proteomes" id="UP000033188">
    <property type="component" value="Chromosome 2"/>
</dbReference>
<dbReference type="OrthoDB" id="198619at2759"/>
<dbReference type="FunFam" id="3.30.70.240:FF:000001">
    <property type="entry name" value="Elongation factor G"/>
    <property type="match status" value="1"/>
</dbReference>
<dbReference type="RefSeq" id="XP_012768063.1">
    <property type="nucleotide sequence ID" value="XM_012912609.1"/>
</dbReference>
<dbReference type="InterPro" id="IPR014721">
    <property type="entry name" value="Ribsml_uS5_D2-typ_fold_subgr"/>
</dbReference>
<evidence type="ECO:0000313" key="10">
    <source>
        <dbReference type="Proteomes" id="UP000033188"/>
    </source>
</evidence>
<feature type="domain" description="Tr-type G" evidence="8">
    <location>
        <begin position="100"/>
        <end position="384"/>
    </location>
</feature>
<organism evidence="9 10">
    <name type="scientific">Babesia bigemina</name>
    <dbReference type="NCBI Taxonomy" id="5866"/>
    <lineage>
        <taxon>Eukaryota</taxon>
        <taxon>Sar</taxon>
        <taxon>Alveolata</taxon>
        <taxon>Apicomplexa</taxon>
        <taxon>Aconoidasida</taxon>
        <taxon>Piroplasmida</taxon>
        <taxon>Babesiidae</taxon>
        <taxon>Babesia</taxon>
    </lineage>
</organism>
<accession>A0A061D7C5</accession>
<dbReference type="GO" id="GO:0070125">
    <property type="term" value="P:mitochondrial translational elongation"/>
    <property type="evidence" value="ECO:0007669"/>
    <property type="project" value="UniProtKB-UniRule"/>
</dbReference>
<dbReference type="Pfam" id="PF00009">
    <property type="entry name" value="GTP_EFTU"/>
    <property type="match status" value="1"/>
</dbReference>
<dbReference type="Gene3D" id="3.30.230.10">
    <property type="match status" value="1"/>
</dbReference>
<dbReference type="SUPFAM" id="SSF52540">
    <property type="entry name" value="P-loop containing nucleoside triphosphate hydrolases"/>
    <property type="match status" value="1"/>
</dbReference>
<feature type="binding site" evidence="6">
    <location>
        <begin position="109"/>
        <end position="116"/>
    </location>
    <ligand>
        <name>GTP</name>
        <dbReference type="ChEBI" id="CHEBI:37565"/>
    </ligand>
</feature>
<comment type="subcellular location">
    <subcellularLocation>
        <location evidence="6">Mitochondrion</location>
    </subcellularLocation>
</comment>
<dbReference type="Pfam" id="PF22042">
    <property type="entry name" value="EF-G_D2"/>
    <property type="match status" value="1"/>
</dbReference>
<dbReference type="CDD" id="cd01434">
    <property type="entry name" value="EFG_mtEFG1_IV"/>
    <property type="match status" value="1"/>
</dbReference>
<dbReference type="InterPro" id="IPR000795">
    <property type="entry name" value="T_Tr_GTP-bd_dom"/>
</dbReference>
<dbReference type="GO" id="GO:0005525">
    <property type="term" value="F:GTP binding"/>
    <property type="evidence" value="ECO:0007669"/>
    <property type="project" value="UniProtKB-UniRule"/>
</dbReference>
<evidence type="ECO:0000256" key="6">
    <source>
        <dbReference type="HAMAP-Rule" id="MF_03061"/>
    </source>
</evidence>
<dbReference type="Gene3D" id="3.30.70.240">
    <property type="match status" value="1"/>
</dbReference>
<evidence type="ECO:0000256" key="4">
    <source>
        <dbReference type="ARBA" id="ARBA00022917"/>
    </source>
</evidence>
<dbReference type="Pfam" id="PF03764">
    <property type="entry name" value="EFG_IV"/>
    <property type="match status" value="1"/>
</dbReference>
<dbReference type="PANTHER" id="PTHR43261:SF1">
    <property type="entry name" value="RIBOSOME-RELEASING FACTOR 2, MITOCHONDRIAL"/>
    <property type="match status" value="1"/>
</dbReference>
<feature type="signal peptide" evidence="7">
    <location>
        <begin position="1"/>
        <end position="16"/>
    </location>
</feature>
<dbReference type="InterPro" id="IPR035649">
    <property type="entry name" value="EFG_V"/>
</dbReference>
<feature type="binding site" evidence="6">
    <location>
        <begin position="182"/>
        <end position="186"/>
    </location>
    <ligand>
        <name>GTP</name>
        <dbReference type="ChEBI" id="CHEBI:37565"/>
    </ligand>
</feature>
<dbReference type="Gene3D" id="3.30.70.870">
    <property type="entry name" value="Elongation Factor G (Translational Gtpase), domain 3"/>
    <property type="match status" value="1"/>
</dbReference>
<dbReference type="AlphaFoldDB" id="A0A061D7C5"/>
<protein>
    <recommendedName>
        <fullName evidence="6">Elongation factor G, mitochondrial</fullName>
        <shortName evidence="6">EF-Gmt</shortName>
    </recommendedName>
    <alternativeName>
        <fullName evidence="6">Elongation factor G 1, mitochondrial</fullName>
        <shortName evidence="6">mEF-G 1</shortName>
    </alternativeName>
    <alternativeName>
        <fullName evidence="6">Elongation factor G1</fullName>
    </alternativeName>
</protein>
<dbReference type="Pfam" id="PF14492">
    <property type="entry name" value="EFG_III"/>
    <property type="match status" value="1"/>
</dbReference>
<dbReference type="GO" id="GO:0005739">
    <property type="term" value="C:mitochondrion"/>
    <property type="evidence" value="ECO:0007669"/>
    <property type="project" value="UniProtKB-SubCell"/>
</dbReference>
<dbReference type="GeneID" id="24564418"/>
<dbReference type="OMA" id="MDDMVGG"/>
<evidence type="ECO:0000259" key="8">
    <source>
        <dbReference type="PROSITE" id="PS51722"/>
    </source>
</evidence>
<dbReference type="InterPro" id="IPR020568">
    <property type="entry name" value="Ribosomal_Su5_D2-typ_SF"/>
</dbReference>
<keyword evidence="2 6" id="KW-0547">Nucleotide-binding</keyword>
<feature type="chain" id="PRO_5001596045" description="Elongation factor G, mitochondrial" evidence="7">
    <location>
        <begin position="17"/>
        <end position="828"/>
    </location>
</feature>
<dbReference type="Pfam" id="PF00679">
    <property type="entry name" value="EFG_C"/>
    <property type="match status" value="1"/>
</dbReference>
<dbReference type="UniPathway" id="UPA00345"/>
<proteinExistence type="inferred from homology"/>
<feature type="binding site" evidence="6">
    <location>
        <begin position="236"/>
        <end position="239"/>
    </location>
    <ligand>
        <name>GTP</name>
        <dbReference type="ChEBI" id="CHEBI:37565"/>
    </ligand>
</feature>
<dbReference type="CDD" id="cd01886">
    <property type="entry name" value="EF-G"/>
    <property type="match status" value="1"/>
</dbReference>
<dbReference type="InterPro" id="IPR027417">
    <property type="entry name" value="P-loop_NTPase"/>
</dbReference>
<dbReference type="GO" id="GO:0003924">
    <property type="term" value="F:GTPase activity"/>
    <property type="evidence" value="ECO:0007669"/>
    <property type="project" value="UniProtKB-UniRule"/>
</dbReference>
<dbReference type="Gene3D" id="2.40.30.10">
    <property type="entry name" value="Translation factors"/>
    <property type="match status" value="1"/>
</dbReference>
<dbReference type="GO" id="GO:0032790">
    <property type="term" value="P:ribosome disassembly"/>
    <property type="evidence" value="ECO:0007669"/>
    <property type="project" value="TreeGrafter"/>
</dbReference>
<gene>
    <name evidence="9" type="ORF">BBBOND_0210300</name>
</gene>
<dbReference type="Gene3D" id="3.40.50.300">
    <property type="entry name" value="P-loop containing nucleotide triphosphate hydrolases"/>
    <property type="match status" value="1"/>
</dbReference>
<dbReference type="NCBIfam" id="TIGR00231">
    <property type="entry name" value="small_GTP"/>
    <property type="match status" value="1"/>
</dbReference>
<dbReference type="HAMAP" id="MF_00054_B">
    <property type="entry name" value="EF_G_EF_2_B"/>
    <property type="match status" value="1"/>
</dbReference>
<evidence type="ECO:0000256" key="3">
    <source>
        <dbReference type="ARBA" id="ARBA00022768"/>
    </source>
</evidence>
<keyword evidence="10" id="KW-1185">Reference proteome</keyword>
<evidence type="ECO:0000313" key="9">
    <source>
        <dbReference type="EMBL" id="CDR95877.1"/>
    </source>
</evidence>
<evidence type="ECO:0000256" key="5">
    <source>
        <dbReference type="ARBA" id="ARBA00023134"/>
    </source>
</evidence>
<dbReference type="InterPro" id="IPR053905">
    <property type="entry name" value="EF-G-like_DII"/>
</dbReference>
<dbReference type="PROSITE" id="PS00301">
    <property type="entry name" value="G_TR_1"/>
    <property type="match status" value="1"/>
</dbReference>